<gene>
    <name evidence="6" type="ORF">NB231_13066</name>
</gene>
<dbReference type="InterPro" id="IPR051321">
    <property type="entry name" value="PHA/PHB_synthase"/>
</dbReference>
<comment type="subcellular location">
    <subcellularLocation>
        <location evidence="1">Cytoplasm</location>
    </subcellularLocation>
</comment>
<dbReference type="InterPro" id="IPR010963">
    <property type="entry name" value="PHA_synth_I"/>
</dbReference>
<dbReference type="GO" id="GO:0016746">
    <property type="term" value="F:acyltransferase activity"/>
    <property type="evidence" value="ECO:0007669"/>
    <property type="project" value="UniProtKB-KW"/>
</dbReference>
<evidence type="ECO:0000256" key="3">
    <source>
        <dbReference type="ARBA" id="ARBA00022679"/>
    </source>
</evidence>
<dbReference type="NCBIfam" id="TIGR01838">
    <property type="entry name" value="PHA_synth_I"/>
    <property type="match status" value="1"/>
</dbReference>
<dbReference type="Gene3D" id="3.40.50.1820">
    <property type="entry name" value="alpha/beta hydrolase"/>
    <property type="match status" value="1"/>
</dbReference>
<keyword evidence="7" id="KW-1185">Reference proteome</keyword>
<protein>
    <submittedName>
        <fullName evidence="6">Poly(3-hydroxyalkanoate) synthetase</fullName>
    </submittedName>
</protein>
<organism evidence="6 7">
    <name type="scientific">Nitrococcus mobilis Nb-231</name>
    <dbReference type="NCBI Taxonomy" id="314278"/>
    <lineage>
        <taxon>Bacteria</taxon>
        <taxon>Pseudomonadati</taxon>
        <taxon>Pseudomonadota</taxon>
        <taxon>Gammaproteobacteria</taxon>
        <taxon>Chromatiales</taxon>
        <taxon>Ectothiorhodospiraceae</taxon>
        <taxon>Nitrococcus</taxon>
    </lineage>
</organism>
<evidence type="ECO:0000256" key="4">
    <source>
        <dbReference type="ARBA" id="ARBA00023315"/>
    </source>
</evidence>
<comment type="caution">
    <text evidence="6">The sequence shown here is derived from an EMBL/GenBank/DDBJ whole genome shotgun (WGS) entry which is preliminary data.</text>
</comment>
<dbReference type="AlphaFoldDB" id="A4BVM3"/>
<dbReference type="GO" id="GO:0042619">
    <property type="term" value="P:poly-hydroxybutyrate biosynthetic process"/>
    <property type="evidence" value="ECO:0007669"/>
    <property type="project" value="InterPro"/>
</dbReference>
<dbReference type="RefSeq" id="WP_005003314.1">
    <property type="nucleotide sequence ID" value="NZ_CH672427.1"/>
</dbReference>
<reference evidence="6 7" key="1">
    <citation type="submission" date="2006-02" db="EMBL/GenBank/DDBJ databases">
        <authorList>
            <person name="Waterbury J."/>
            <person name="Ferriera S."/>
            <person name="Johnson J."/>
            <person name="Kravitz S."/>
            <person name="Halpern A."/>
            <person name="Remington K."/>
            <person name="Beeson K."/>
            <person name="Tran B."/>
            <person name="Rogers Y.-H."/>
            <person name="Friedman R."/>
            <person name="Venter J.C."/>
        </authorList>
    </citation>
    <scope>NUCLEOTIDE SEQUENCE [LARGE SCALE GENOMIC DNA]</scope>
    <source>
        <strain evidence="6 7">Nb-231</strain>
    </source>
</reference>
<evidence type="ECO:0000313" key="6">
    <source>
        <dbReference type="EMBL" id="EAR20241.1"/>
    </source>
</evidence>
<name>A4BVM3_9GAMM</name>
<evidence type="ECO:0000313" key="7">
    <source>
        <dbReference type="Proteomes" id="UP000003374"/>
    </source>
</evidence>
<evidence type="ECO:0000256" key="2">
    <source>
        <dbReference type="ARBA" id="ARBA00022490"/>
    </source>
</evidence>
<dbReference type="eggNOG" id="COG3243">
    <property type="taxonomic scope" value="Bacteria"/>
</dbReference>
<dbReference type="STRING" id="314278.NB231_13066"/>
<dbReference type="OrthoDB" id="7208816at2"/>
<sequence>MADNTEAANTPAELSRALAEIASRSQQLVRNFLAREESAHHLSMVDTLRMGRLFQDLYARLMADPMQLAQRQLAFWQDYTLLMQRSTLRMMGFDIEPMIRPHEKDKRFKHESWESNLLFDFIKQSYLLTADYLHHTVKNIEGLDDKTEKKIDFYTRQFINAMSPSNFLATNPEILSKTIESRGQNLLKGLNNLLEDLERGGGALKIRMTDPDAFELGRDLALTPGKVIHQTDLAQLIQYEPATEQVYKRPILFIPPWINKYYILDLQPKNSLIKWLVERGHTVFTLSWRNPSAAFADKAFDDYLLEGPLAALDAIGQAVDAKEINLVGYCLGGTLLACALAYMAARKDHRAHSATFFTSLLDFENPGELEIFVDEDQLKSLEQQMERRGYLVGDQMARTMSSLRANDLIWSFFVNNYLRGEDPFPFDLLYWNQDSTNMPARMHAFYLRNMYLENRLREPGGVVLAGEPIDLGKVKVPAFFLSTREDHIAPWKATYQGLRLLSGKARFVLSGSGHIAGVINPPAKNKYGYWTNTRAPEDPDEWLAAAEYHPGSWWPHWLGWLNSKGGAKVAGRQVGAGQLEPIEDAPGSYVRERHD</sequence>
<dbReference type="Proteomes" id="UP000003374">
    <property type="component" value="Unassembled WGS sequence"/>
</dbReference>
<dbReference type="PANTHER" id="PTHR36837:SF5">
    <property type="entry name" value="POLY-3-HYDROXYBUTYRATE SYNTHASE"/>
    <property type="match status" value="1"/>
</dbReference>
<dbReference type="InterPro" id="IPR029058">
    <property type="entry name" value="AB_hydrolase_fold"/>
</dbReference>
<keyword evidence="2" id="KW-0963">Cytoplasm</keyword>
<dbReference type="HOGENOM" id="CLU_017387_1_0_6"/>
<feature type="domain" description="Poly-beta-hydroxybutyrate polymerase N-terminal" evidence="5">
    <location>
        <begin position="104"/>
        <end position="276"/>
    </location>
</feature>
<proteinExistence type="predicted"/>
<dbReference type="InterPro" id="IPR010941">
    <property type="entry name" value="PhaC_N"/>
</dbReference>
<accession>A4BVM3</accession>
<dbReference type="EMBL" id="AAOF01000028">
    <property type="protein sequence ID" value="EAR20241.1"/>
    <property type="molecule type" value="Genomic_DNA"/>
</dbReference>
<keyword evidence="3" id="KW-0808">Transferase</keyword>
<dbReference type="GO" id="GO:0005737">
    <property type="term" value="C:cytoplasm"/>
    <property type="evidence" value="ECO:0007669"/>
    <property type="project" value="UniProtKB-SubCell"/>
</dbReference>
<keyword evidence="4" id="KW-0012">Acyltransferase</keyword>
<dbReference type="PANTHER" id="PTHR36837">
    <property type="entry name" value="POLY(3-HYDROXYALKANOATE) POLYMERASE SUBUNIT PHAC"/>
    <property type="match status" value="1"/>
</dbReference>
<evidence type="ECO:0000259" key="5">
    <source>
        <dbReference type="Pfam" id="PF07167"/>
    </source>
</evidence>
<dbReference type="Pfam" id="PF07167">
    <property type="entry name" value="PhaC_N"/>
    <property type="match status" value="1"/>
</dbReference>
<evidence type="ECO:0000256" key="1">
    <source>
        <dbReference type="ARBA" id="ARBA00004496"/>
    </source>
</evidence>
<dbReference type="SUPFAM" id="SSF53474">
    <property type="entry name" value="alpha/beta-Hydrolases"/>
    <property type="match status" value="1"/>
</dbReference>